<keyword evidence="5" id="KW-1185">Reference proteome</keyword>
<gene>
    <name evidence="4" type="ORF">G7Y89_g4423</name>
</gene>
<name>A0A8H4RRG5_9HELO</name>
<feature type="compositionally biased region" description="Polar residues" evidence="2">
    <location>
        <begin position="247"/>
        <end position="261"/>
    </location>
</feature>
<dbReference type="Proteomes" id="UP000566819">
    <property type="component" value="Unassembled WGS sequence"/>
</dbReference>
<dbReference type="PROSITE" id="PS00028">
    <property type="entry name" value="ZINC_FINGER_C2H2_1"/>
    <property type="match status" value="1"/>
</dbReference>
<dbReference type="GO" id="GO:0008270">
    <property type="term" value="F:zinc ion binding"/>
    <property type="evidence" value="ECO:0007669"/>
    <property type="project" value="UniProtKB-KW"/>
</dbReference>
<feature type="region of interest" description="Disordered" evidence="2">
    <location>
        <begin position="232"/>
        <end position="261"/>
    </location>
</feature>
<reference evidence="4 5" key="1">
    <citation type="submission" date="2020-03" db="EMBL/GenBank/DDBJ databases">
        <title>Draft Genome Sequence of Cudoniella acicularis.</title>
        <authorList>
            <person name="Buettner E."/>
            <person name="Kellner H."/>
        </authorList>
    </citation>
    <scope>NUCLEOTIDE SEQUENCE [LARGE SCALE GENOMIC DNA]</scope>
    <source>
        <strain evidence="4 5">DSM 108380</strain>
    </source>
</reference>
<sequence>MIESTSNSSNSSSNVVAPIGERDADLTYMWMPMSCDSTIEAPSSNPGFTSTTPLKDNQQHQNPLLSTSFPSAIPTPPFQLSCVFLSEYSEEPCNKRFNRQCDLKYVIDLSPLEYTDNQISRHLKSHTRPYKCHQCDLQFSSPKDRNRHFDTGHRDEKERVYYCCTERKCMSAMVSWTVDGTLVPELFTRVDNWQAHLKRKHGRRTREIRAIHAKGIPTVFWEGDGKCVYGPLAKSNPRARKPHDTESTSATPTSSIENDAV</sequence>
<organism evidence="4 5">
    <name type="scientific">Cudoniella acicularis</name>
    <dbReference type="NCBI Taxonomy" id="354080"/>
    <lineage>
        <taxon>Eukaryota</taxon>
        <taxon>Fungi</taxon>
        <taxon>Dikarya</taxon>
        <taxon>Ascomycota</taxon>
        <taxon>Pezizomycotina</taxon>
        <taxon>Leotiomycetes</taxon>
        <taxon>Helotiales</taxon>
        <taxon>Tricladiaceae</taxon>
        <taxon>Cudoniella</taxon>
    </lineage>
</organism>
<keyword evidence="1" id="KW-0479">Metal-binding</keyword>
<evidence type="ECO:0000256" key="2">
    <source>
        <dbReference type="SAM" id="MobiDB-lite"/>
    </source>
</evidence>
<keyword evidence="1" id="KW-0863">Zinc-finger</keyword>
<dbReference type="EMBL" id="JAAMPI010000240">
    <property type="protein sequence ID" value="KAF4633681.1"/>
    <property type="molecule type" value="Genomic_DNA"/>
</dbReference>
<dbReference type="Gene3D" id="3.30.160.60">
    <property type="entry name" value="Classic Zinc Finger"/>
    <property type="match status" value="1"/>
</dbReference>
<dbReference type="AlphaFoldDB" id="A0A8H4RRG5"/>
<protein>
    <recommendedName>
        <fullName evidence="3">C2H2-type domain-containing protein</fullName>
    </recommendedName>
</protein>
<dbReference type="PROSITE" id="PS50157">
    <property type="entry name" value="ZINC_FINGER_C2H2_2"/>
    <property type="match status" value="1"/>
</dbReference>
<evidence type="ECO:0000256" key="1">
    <source>
        <dbReference type="PROSITE-ProRule" id="PRU00042"/>
    </source>
</evidence>
<dbReference type="InterPro" id="IPR013087">
    <property type="entry name" value="Znf_C2H2_type"/>
</dbReference>
<keyword evidence="1" id="KW-0862">Zinc</keyword>
<proteinExistence type="predicted"/>
<feature type="domain" description="C2H2-type" evidence="3">
    <location>
        <begin position="130"/>
        <end position="158"/>
    </location>
</feature>
<comment type="caution">
    <text evidence="4">The sequence shown here is derived from an EMBL/GenBank/DDBJ whole genome shotgun (WGS) entry which is preliminary data.</text>
</comment>
<evidence type="ECO:0000313" key="4">
    <source>
        <dbReference type="EMBL" id="KAF4633681.1"/>
    </source>
</evidence>
<feature type="region of interest" description="Disordered" evidence="2">
    <location>
        <begin position="41"/>
        <end position="61"/>
    </location>
</feature>
<evidence type="ECO:0000259" key="3">
    <source>
        <dbReference type="PROSITE" id="PS50157"/>
    </source>
</evidence>
<dbReference type="OrthoDB" id="8922241at2759"/>
<evidence type="ECO:0000313" key="5">
    <source>
        <dbReference type="Proteomes" id="UP000566819"/>
    </source>
</evidence>
<accession>A0A8H4RRG5</accession>